<evidence type="ECO:0000256" key="7">
    <source>
        <dbReference type="SAM" id="Phobius"/>
    </source>
</evidence>
<protein>
    <recommendedName>
        <fullName evidence="10">DoxX family protein</fullName>
    </recommendedName>
</protein>
<evidence type="ECO:0000256" key="5">
    <source>
        <dbReference type="ARBA" id="ARBA00022989"/>
    </source>
</evidence>
<dbReference type="RefSeq" id="WP_223981947.1">
    <property type="nucleotide sequence ID" value="NZ_CAJZAG010000001.1"/>
</dbReference>
<dbReference type="PANTHER" id="PTHR33452:SF1">
    <property type="entry name" value="INNER MEMBRANE PROTEIN YPHA-RELATED"/>
    <property type="match status" value="1"/>
</dbReference>
<feature type="transmembrane region" description="Helical" evidence="7">
    <location>
        <begin position="50"/>
        <end position="67"/>
    </location>
</feature>
<gene>
    <name evidence="8" type="ORF">LMG32289_00723</name>
</gene>
<dbReference type="Pfam" id="PF07681">
    <property type="entry name" value="DoxX"/>
    <property type="match status" value="1"/>
</dbReference>
<comment type="caution">
    <text evidence="8">The sequence shown here is derived from an EMBL/GenBank/DDBJ whole genome shotgun (WGS) entry which is preliminary data.</text>
</comment>
<dbReference type="Proteomes" id="UP000706525">
    <property type="component" value="Unassembled WGS sequence"/>
</dbReference>
<keyword evidence="3" id="KW-1003">Cell membrane</keyword>
<organism evidence="8 9">
    <name type="scientific">Cupriavidus pampae</name>
    <dbReference type="NCBI Taxonomy" id="659251"/>
    <lineage>
        <taxon>Bacteria</taxon>
        <taxon>Pseudomonadati</taxon>
        <taxon>Pseudomonadota</taxon>
        <taxon>Betaproteobacteria</taxon>
        <taxon>Burkholderiales</taxon>
        <taxon>Burkholderiaceae</taxon>
        <taxon>Cupriavidus</taxon>
    </lineage>
</organism>
<evidence type="ECO:0000313" key="8">
    <source>
        <dbReference type="EMBL" id="CAG9164380.1"/>
    </source>
</evidence>
<reference evidence="8 9" key="1">
    <citation type="submission" date="2021-08" db="EMBL/GenBank/DDBJ databases">
        <authorList>
            <person name="Peeters C."/>
        </authorList>
    </citation>
    <scope>NUCLEOTIDE SEQUENCE [LARGE SCALE GENOMIC DNA]</scope>
    <source>
        <strain evidence="8 9">LMG 32289</strain>
    </source>
</reference>
<dbReference type="InterPro" id="IPR032808">
    <property type="entry name" value="DoxX"/>
</dbReference>
<evidence type="ECO:0000256" key="2">
    <source>
        <dbReference type="ARBA" id="ARBA00006679"/>
    </source>
</evidence>
<evidence type="ECO:0000256" key="4">
    <source>
        <dbReference type="ARBA" id="ARBA00022692"/>
    </source>
</evidence>
<sequence>MARTQGDQDLGKAILRIVLGVLILLHGISKLMAGPAFVVQVVTQAGLPEFVAYGVYIGEIFAPLLLIVGLWARLAGLIVAANMLFAFALVHAKQLGQMADSGGWALELQGMYLAAALAVALLGAGRFSMGGLDGKWN</sequence>
<feature type="transmembrane region" description="Helical" evidence="7">
    <location>
        <begin position="13"/>
        <end position="38"/>
    </location>
</feature>
<comment type="subcellular location">
    <subcellularLocation>
        <location evidence="1">Cell membrane</location>
        <topology evidence="1">Multi-pass membrane protein</topology>
    </subcellularLocation>
</comment>
<evidence type="ECO:0008006" key="10">
    <source>
        <dbReference type="Google" id="ProtNLM"/>
    </source>
</evidence>
<keyword evidence="5 7" id="KW-1133">Transmembrane helix</keyword>
<evidence type="ECO:0000256" key="3">
    <source>
        <dbReference type="ARBA" id="ARBA00022475"/>
    </source>
</evidence>
<proteinExistence type="inferred from homology"/>
<name>A0ABN7XTR7_9BURK</name>
<evidence type="ECO:0000256" key="6">
    <source>
        <dbReference type="ARBA" id="ARBA00023136"/>
    </source>
</evidence>
<evidence type="ECO:0000313" key="9">
    <source>
        <dbReference type="Proteomes" id="UP000706525"/>
    </source>
</evidence>
<keyword evidence="4 7" id="KW-0812">Transmembrane</keyword>
<keyword evidence="6 7" id="KW-0472">Membrane</keyword>
<dbReference type="InterPro" id="IPR051907">
    <property type="entry name" value="DoxX-like_oxidoreductase"/>
</dbReference>
<keyword evidence="9" id="KW-1185">Reference proteome</keyword>
<evidence type="ECO:0000256" key="1">
    <source>
        <dbReference type="ARBA" id="ARBA00004651"/>
    </source>
</evidence>
<feature type="transmembrane region" description="Helical" evidence="7">
    <location>
        <begin position="112"/>
        <end position="132"/>
    </location>
</feature>
<comment type="similarity">
    <text evidence="2">Belongs to the DoxX family.</text>
</comment>
<dbReference type="PANTHER" id="PTHR33452">
    <property type="entry name" value="OXIDOREDUCTASE CATD-RELATED"/>
    <property type="match status" value="1"/>
</dbReference>
<accession>A0ABN7XTR7</accession>
<dbReference type="EMBL" id="CAJZAG010000001">
    <property type="protein sequence ID" value="CAG9164380.1"/>
    <property type="molecule type" value="Genomic_DNA"/>
</dbReference>
<feature type="transmembrane region" description="Helical" evidence="7">
    <location>
        <begin position="74"/>
        <end position="92"/>
    </location>
</feature>